<accession>A0A6G0VXG9</accession>
<protein>
    <submittedName>
        <fullName evidence="1">NAD-dependent protein deacetylase Sir2B-like</fullName>
    </submittedName>
</protein>
<dbReference type="Proteomes" id="UP000478052">
    <property type="component" value="Unassembled WGS sequence"/>
</dbReference>
<proteinExistence type="predicted"/>
<keyword evidence="2" id="KW-1185">Reference proteome</keyword>
<evidence type="ECO:0000313" key="1">
    <source>
        <dbReference type="EMBL" id="KAF0713008.1"/>
    </source>
</evidence>
<reference evidence="1 2" key="1">
    <citation type="submission" date="2019-08" db="EMBL/GenBank/DDBJ databases">
        <title>Whole genome of Aphis craccivora.</title>
        <authorList>
            <person name="Voronova N.V."/>
            <person name="Shulinski R.S."/>
            <person name="Bandarenka Y.V."/>
            <person name="Zhorov D.G."/>
            <person name="Warner D."/>
        </authorList>
    </citation>
    <scope>NUCLEOTIDE SEQUENCE [LARGE SCALE GENOMIC DNA]</scope>
    <source>
        <strain evidence="1">180601</strain>
        <tissue evidence="1">Whole Body</tissue>
    </source>
</reference>
<sequence>MDRSVENVYIFSNNCSSQNNNFALTQYLYTIVTKHLYGIKNIIHRYPEPGHSFLPCDRAFGLIEKNRRKLERIYLPDEYKELVRSTCKKFYIIDVTQDMILNYSVHFKPLFKKTVTNRDKVHFSILSYRFIEYTQRGLYASISVHSTAKDHFILQKTNTTLSLPEPTSLLYDGSLKIKQAKLKDVSDLASKYVPADCQWYYKDLKSNEDQQNIEYSDIE</sequence>
<dbReference type="OrthoDB" id="6621115at2759"/>
<comment type="caution">
    <text evidence="1">The sequence shown here is derived from an EMBL/GenBank/DDBJ whole genome shotgun (WGS) entry which is preliminary data.</text>
</comment>
<dbReference type="AlphaFoldDB" id="A0A6G0VXG9"/>
<dbReference type="EMBL" id="VUJU01010789">
    <property type="protein sequence ID" value="KAF0713008.1"/>
    <property type="molecule type" value="Genomic_DNA"/>
</dbReference>
<organism evidence="1 2">
    <name type="scientific">Aphis craccivora</name>
    <name type="common">Cowpea aphid</name>
    <dbReference type="NCBI Taxonomy" id="307492"/>
    <lineage>
        <taxon>Eukaryota</taxon>
        <taxon>Metazoa</taxon>
        <taxon>Ecdysozoa</taxon>
        <taxon>Arthropoda</taxon>
        <taxon>Hexapoda</taxon>
        <taxon>Insecta</taxon>
        <taxon>Pterygota</taxon>
        <taxon>Neoptera</taxon>
        <taxon>Paraneoptera</taxon>
        <taxon>Hemiptera</taxon>
        <taxon>Sternorrhyncha</taxon>
        <taxon>Aphidomorpha</taxon>
        <taxon>Aphidoidea</taxon>
        <taxon>Aphididae</taxon>
        <taxon>Aphidini</taxon>
        <taxon>Aphis</taxon>
        <taxon>Aphis</taxon>
    </lineage>
</organism>
<evidence type="ECO:0000313" key="2">
    <source>
        <dbReference type="Proteomes" id="UP000478052"/>
    </source>
</evidence>
<name>A0A6G0VXG9_APHCR</name>
<gene>
    <name evidence="1" type="ORF">FWK35_00032227</name>
</gene>